<proteinExistence type="inferred from homology"/>
<evidence type="ECO:0000256" key="9">
    <source>
        <dbReference type="SAM" id="MobiDB-lite"/>
    </source>
</evidence>
<dbReference type="PRINTS" id="PR00237">
    <property type="entry name" value="GPCRRHODOPSN"/>
</dbReference>
<feature type="transmembrane region" description="Helical" evidence="10">
    <location>
        <begin position="92"/>
        <end position="112"/>
    </location>
</feature>
<keyword evidence="3 10" id="KW-1133">Transmembrane helix</keyword>
<protein>
    <recommendedName>
        <fullName evidence="11">G-protein coupled receptors family 1 profile domain-containing protein</fullName>
    </recommendedName>
</protein>
<feature type="transmembrane region" description="Helical" evidence="10">
    <location>
        <begin position="176"/>
        <end position="194"/>
    </location>
</feature>
<name>A0A913ZQX7_PATMI</name>
<evidence type="ECO:0000256" key="4">
    <source>
        <dbReference type="ARBA" id="ARBA00023040"/>
    </source>
</evidence>
<keyword evidence="4 8" id="KW-0297">G-protein coupled receptor</keyword>
<evidence type="ECO:0000256" key="5">
    <source>
        <dbReference type="ARBA" id="ARBA00023136"/>
    </source>
</evidence>
<sequence length="402" mass="44546">MEIVTTTPLPELYSITESETTFGLNSEVNIWNDSCPVLTIPAEFVHKYLYSSVDVVLTTILMPIAICLGCLLNGGFLYVVASIQSMQTTTNFYLANLAVCDGLYLLSTSYAIRSYIVSGTVSRNAVQDGDISCVILVLQTLFYVASLAFITLVTMERFFGICYPIKSLALNRRRRTVKLAVGAWLISLAVGFLYTMPYMYVEKICINWPDEERFADLPKVVGWCTGSLIPKRFTIFPIIIRGCKALTFGIPFILCTIMCIKIVAALGKRPLPKSQAERARLHVTRMLLVNNTVFFICNIPSTVLHICVISALFVGTSIVPEEVITTMIQTAIACTLINSAVNPIIYNASNPRYRQAFCQAFTTCLCSRRDGKGGQQTSQLSTVDQRRLGTTSSKIEDVSENK</sequence>
<evidence type="ECO:0000256" key="8">
    <source>
        <dbReference type="RuleBase" id="RU000688"/>
    </source>
</evidence>
<dbReference type="CDD" id="cd00637">
    <property type="entry name" value="7tm_classA_rhodopsin-like"/>
    <property type="match status" value="1"/>
</dbReference>
<keyword evidence="7 8" id="KW-0807">Transducer</keyword>
<dbReference type="RefSeq" id="XP_038053545.1">
    <property type="nucleotide sequence ID" value="XM_038197617.1"/>
</dbReference>
<feature type="transmembrane region" description="Helical" evidence="10">
    <location>
        <begin position="55"/>
        <end position="80"/>
    </location>
</feature>
<dbReference type="AlphaFoldDB" id="A0A913ZQX7"/>
<evidence type="ECO:0000256" key="3">
    <source>
        <dbReference type="ARBA" id="ARBA00022989"/>
    </source>
</evidence>
<evidence type="ECO:0000313" key="13">
    <source>
        <dbReference type="Proteomes" id="UP000887568"/>
    </source>
</evidence>
<evidence type="ECO:0000259" key="11">
    <source>
        <dbReference type="PROSITE" id="PS50262"/>
    </source>
</evidence>
<evidence type="ECO:0000256" key="7">
    <source>
        <dbReference type="ARBA" id="ARBA00023224"/>
    </source>
</evidence>
<feature type="compositionally biased region" description="Polar residues" evidence="9">
    <location>
        <begin position="375"/>
        <end position="393"/>
    </location>
</feature>
<keyword evidence="5 10" id="KW-0472">Membrane</keyword>
<comment type="similarity">
    <text evidence="8">Belongs to the G-protein coupled receptor 1 family.</text>
</comment>
<dbReference type="EnsemblMetazoa" id="XM_038197617.1">
    <property type="protein sequence ID" value="XP_038053545.1"/>
    <property type="gene ID" value="LOC119725996"/>
</dbReference>
<dbReference type="PROSITE" id="PS00237">
    <property type="entry name" value="G_PROTEIN_RECEP_F1_1"/>
    <property type="match status" value="1"/>
</dbReference>
<dbReference type="Proteomes" id="UP000887568">
    <property type="component" value="Unplaced"/>
</dbReference>
<dbReference type="PANTHER" id="PTHR24243:SF208">
    <property type="entry name" value="PYROKININ-1 RECEPTOR"/>
    <property type="match status" value="1"/>
</dbReference>
<dbReference type="PANTHER" id="PTHR24243">
    <property type="entry name" value="G-PROTEIN COUPLED RECEPTOR"/>
    <property type="match status" value="1"/>
</dbReference>
<evidence type="ECO:0000256" key="10">
    <source>
        <dbReference type="SAM" id="Phobius"/>
    </source>
</evidence>
<dbReference type="GeneID" id="119725996"/>
<organism evidence="12 13">
    <name type="scientific">Patiria miniata</name>
    <name type="common">Bat star</name>
    <name type="synonym">Asterina miniata</name>
    <dbReference type="NCBI Taxonomy" id="46514"/>
    <lineage>
        <taxon>Eukaryota</taxon>
        <taxon>Metazoa</taxon>
        <taxon>Echinodermata</taxon>
        <taxon>Eleutherozoa</taxon>
        <taxon>Asterozoa</taxon>
        <taxon>Asteroidea</taxon>
        <taxon>Valvatacea</taxon>
        <taxon>Valvatida</taxon>
        <taxon>Asterinidae</taxon>
        <taxon>Patiria</taxon>
    </lineage>
</organism>
<dbReference type="GO" id="GO:0005886">
    <property type="term" value="C:plasma membrane"/>
    <property type="evidence" value="ECO:0007669"/>
    <property type="project" value="TreeGrafter"/>
</dbReference>
<dbReference type="SUPFAM" id="SSF81321">
    <property type="entry name" value="Family A G protein-coupled receptor-like"/>
    <property type="match status" value="1"/>
</dbReference>
<feature type="transmembrane region" description="Helical" evidence="10">
    <location>
        <begin position="326"/>
        <end position="346"/>
    </location>
</feature>
<dbReference type="GO" id="GO:0004930">
    <property type="term" value="F:G protein-coupled receptor activity"/>
    <property type="evidence" value="ECO:0007669"/>
    <property type="project" value="UniProtKB-KW"/>
</dbReference>
<feature type="region of interest" description="Disordered" evidence="9">
    <location>
        <begin position="369"/>
        <end position="402"/>
    </location>
</feature>
<dbReference type="InterPro" id="IPR000276">
    <property type="entry name" value="GPCR_Rhodpsn"/>
</dbReference>
<feature type="transmembrane region" description="Helical" evidence="10">
    <location>
        <begin position="287"/>
        <end position="314"/>
    </location>
</feature>
<feature type="transmembrane region" description="Helical" evidence="10">
    <location>
        <begin position="132"/>
        <end position="155"/>
    </location>
</feature>
<feature type="transmembrane region" description="Helical" evidence="10">
    <location>
        <begin position="245"/>
        <end position="266"/>
    </location>
</feature>
<dbReference type="Pfam" id="PF00001">
    <property type="entry name" value="7tm_1"/>
    <property type="match status" value="1"/>
</dbReference>
<comment type="subcellular location">
    <subcellularLocation>
        <location evidence="1">Membrane</location>
        <topology evidence="1">Multi-pass membrane protein</topology>
    </subcellularLocation>
</comment>
<accession>A0A913ZQX7</accession>
<dbReference type="InterPro" id="IPR017452">
    <property type="entry name" value="GPCR_Rhodpsn_7TM"/>
</dbReference>
<dbReference type="OrthoDB" id="5861308at2759"/>
<dbReference type="PROSITE" id="PS50262">
    <property type="entry name" value="G_PROTEIN_RECEP_F1_2"/>
    <property type="match status" value="1"/>
</dbReference>
<evidence type="ECO:0000256" key="2">
    <source>
        <dbReference type="ARBA" id="ARBA00022692"/>
    </source>
</evidence>
<evidence type="ECO:0000256" key="6">
    <source>
        <dbReference type="ARBA" id="ARBA00023170"/>
    </source>
</evidence>
<feature type="domain" description="G-protein coupled receptors family 1 profile" evidence="11">
    <location>
        <begin position="72"/>
        <end position="346"/>
    </location>
</feature>
<keyword evidence="6 8" id="KW-0675">Receptor</keyword>
<keyword evidence="13" id="KW-1185">Reference proteome</keyword>
<evidence type="ECO:0000256" key="1">
    <source>
        <dbReference type="ARBA" id="ARBA00004141"/>
    </source>
</evidence>
<reference evidence="12" key="1">
    <citation type="submission" date="2022-11" db="UniProtKB">
        <authorList>
            <consortium name="EnsemblMetazoa"/>
        </authorList>
    </citation>
    <scope>IDENTIFICATION</scope>
</reference>
<evidence type="ECO:0000313" key="12">
    <source>
        <dbReference type="EnsemblMetazoa" id="XP_038053545.1"/>
    </source>
</evidence>
<keyword evidence="2 8" id="KW-0812">Transmembrane</keyword>
<dbReference type="Gene3D" id="1.20.1070.10">
    <property type="entry name" value="Rhodopsin 7-helix transmembrane proteins"/>
    <property type="match status" value="1"/>
</dbReference>